<dbReference type="EMBL" id="CM044707">
    <property type="protein sequence ID" value="KAI5654682.1"/>
    <property type="molecule type" value="Genomic_DNA"/>
</dbReference>
<keyword evidence="2" id="KW-1185">Reference proteome</keyword>
<comment type="caution">
    <text evidence="1">The sequence shown here is derived from an EMBL/GenBank/DDBJ whole genome shotgun (WGS) entry which is preliminary data.</text>
</comment>
<protein>
    <submittedName>
        <fullName evidence="1">Uncharacterized protein</fullName>
    </submittedName>
</protein>
<name>A0ACC0A2K4_CATRO</name>
<dbReference type="Proteomes" id="UP001060085">
    <property type="component" value="Linkage Group LG07"/>
</dbReference>
<accession>A0ACC0A2K4</accession>
<proteinExistence type="predicted"/>
<evidence type="ECO:0000313" key="2">
    <source>
        <dbReference type="Proteomes" id="UP001060085"/>
    </source>
</evidence>
<organism evidence="1 2">
    <name type="scientific">Catharanthus roseus</name>
    <name type="common">Madagascar periwinkle</name>
    <name type="synonym">Vinca rosea</name>
    <dbReference type="NCBI Taxonomy" id="4058"/>
    <lineage>
        <taxon>Eukaryota</taxon>
        <taxon>Viridiplantae</taxon>
        <taxon>Streptophyta</taxon>
        <taxon>Embryophyta</taxon>
        <taxon>Tracheophyta</taxon>
        <taxon>Spermatophyta</taxon>
        <taxon>Magnoliopsida</taxon>
        <taxon>eudicotyledons</taxon>
        <taxon>Gunneridae</taxon>
        <taxon>Pentapetalae</taxon>
        <taxon>asterids</taxon>
        <taxon>lamiids</taxon>
        <taxon>Gentianales</taxon>
        <taxon>Apocynaceae</taxon>
        <taxon>Rauvolfioideae</taxon>
        <taxon>Vinceae</taxon>
        <taxon>Catharanthinae</taxon>
        <taxon>Catharanthus</taxon>
    </lineage>
</organism>
<evidence type="ECO:0000313" key="1">
    <source>
        <dbReference type="EMBL" id="KAI5654682.1"/>
    </source>
</evidence>
<gene>
    <name evidence="1" type="ORF">M9H77_31869</name>
</gene>
<sequence>MAALQQTPITFRSRSPPSTQIPNSPSAKLSLTSTFTTGIKLPKLTIKLRSASTTKRNRGASGASMADTASGSYASALADVAKSNGTLEQTAADLEKIEQIFKDEEVLKFFADPTIVDSKKYSVIDEIAKSSDIQPHVVNFLNILVDMKRIDILNDIVKEFEVVYNDLTETELAVVTSVVKLESQHLAQIAKGVQKLTGAKNVRIKTVIDPSLVAGFTIRYGNGGSKLIDMSVKKQLEDIAAELDLGDIQLANLAV</sequence>
<reference evidence="2" key="1">
    <citation type="journal article" date="2023" name="Nat. Plants">
        <title>Single-cell RNA sequencing provides a high-resolution roadmap for understanding the multicellular compartmentation of specialized metabolism.</title>
        <authorList>
            <person name="Sun S."/>
            <person name="Shen X."/>
            <person name="Li Y."/>
            <person name="Li Y."/>
            <person name="Wang S."/>
            <person name="Li R."/>
            <person name="Zhang H."/>
            <person name="Shen G."/>
            <person name="Guo B."/>
            <person name="Wei J."/>
            <person name="Xu J."/>
            <person name="St-Pierre B."/>
            <person name="Chen S."/>
            <person name="Sun C."/>
        </authorList>
    </citation>
    <scope>NUCLEOTIDE SEQUENCE [LARGE SCALE GENOMIC DNA]</scope>
</reference>